<dbReference type="EMBL" id="ATDT01000012">
    <property type="protein sequence ID" value="EPF17408.1"/>
    <property type="molecule type" value="Genomic_DNA"/>
</dbReference>
<keyword evidence="1" id="KW-1133">Transmembrane helix</keyword>
<evidence type="ECO:0000313" key="3">
    <source>
        <dbReference type="Proteomes" id="UP000014585"/>
    </source>
</evidence>
<dbReference type="HOGENOM" id="CLU_2092402_0_0_6"/>
<proteinExistence type="predicted"/>
<keyword evidence="1" id="KW-0812">Transmembrane</keyword>
<keyword evidence="1" id="KW-0472">Membrane</keyword>
<accession>S3IUE3</accession>
<dbReference type="OrthoDB" id="6549014at2"/>
<gene>
    <name evidence="2" type="ORF">HMPREF0201_02030</name>
</gene>
<dbReference type="PATRIC" id="fig|566551.4.peg.1866"/>
<protein>
    <submittedName>
        <fullName evidence="2">Uncharacterized protein</fullName>
    </submittedName>
</protein>
<reference evidence="2 3" key="1">
    <citation type="submission" date="2013-04" db="EMBL/GenBank/DDBJ databases">
        <authorList>
            <person name="Weinstock G."/>
            <person name="Sodergren E."/>
            <person name="Lobos E.A."/>
            <person name="Fulton L."/>
            <person name="Fulton R."/>
            <person name="Courtney L."/>
            <person name="Fronick C."/>
            <person name="O'Laughlin M."/>
            <person name="Godfrey J."/>
            <person name="Wilson R.M."/>
            <person name="Miner T."/>
            <person name="Farmer C."/>
            <person name="Delehaunty K."/>
            <person name="Cordes M."/>
            <person name="Minx P."/>
            <person name="Tomlinson C."/>
            <person name="Chen J."/>
            <person name="Wollam A."/>
            <person name="Pepin K.H."/>
            <person name="Palsikar V.B."/>
            <person name="Zhang X."/>
            <person name="Suruliraj S."/>
            <person name="Perna N.T."/>
            <person name="Plunkett G."/>
            <person name="Warren W."/>
            <person name="Mitreva M."/>
            <person name="Mardis E.R."/>
            <person name="Wilson R.K."/>
        </authorList>
    </citation>
    <scope>NUCLEOTIDE SEQUENCE [LARGE SCALE GENOMIC DNA]</scope>
    <source>
        <strain evidence="2 3">DSM 4568</strain>
    </source>
</reference>
<dbReference type="Proteomes" id="UP000014585">
    <property type="component" value="Unassembled WGS sequence"/>
</dbReference>
<comment type="caution">
    <text evidence="2">The sequence shown here is derived from an EMBL/GenBank/DDBJ whole genome shotgun (WGS) entry which is preliminary data.</text>
</comment>
<organism evidence="2 3">
    <name type="scientific">Cedecea davisae DSM 4568</name>
    <dbReference type="NCBI Taxonomy" id="566551"/>
    <lineage>
        <taxon>Bacteria</taxon>
        <taxon>Pseudomonadati</taxon>
        <taxon>Pseudomonadota</taxon>
        <taxon>Gammaproteobacteria</taxon>
        <taxon>Enterobacterales</taxon>
        <taxon>Enterobacteriaceae</taxon>
        <taxon>Cedecea</taxon>
    </lineage>
</organism>
<feature type="transmembrane region" description="Helical" evidence="1">
    <location>
        <begin position="7"/>
        <end position="27"/>
    </location>
</feature>
<dbReference type="STRING" id="566551.HMPREF0201_02030"/>
<sequence length="116" mass="13415">MNKRKSLWFIAVFWILGISIFAFNLHFKPPYVADAEEKLESNLTYTFGPGNCDSRKEPDGEWDIICDVGYDKHSFQYQVYPESESGDFYLVALNTDARENVNTDLLSYLDIRKSKG</sequence>
<evidence type="ECO:0000256" key="1">
    <source>
        <dbReference type="SAM" id="Phobius"/>
    </source>
</evidence>
<dbReference type="RefSeq" id="WP_016536333.1">
    <property type="nucleotide sequence ID" value="NZ_KE161030.1"/>
</dbReference>
<name>S3IUE3_9ENTR</name>
<evidence type="ECO:0000313" key="2">
    <source>
        <dbReference type="EMBL" id="EPF17408.1"/>
    </source>
</evidence>
<dbReference type="AlphaFoldDB" id="S3IUE3"/>